<dbReference type="NCBIfam" id="NF005559">
    <property type="entry name" value="PRK07231.1"/>
    <property type="match status" value="1"/>
</dbReference>
<reference evidence="3 4" key="1">
    <citation type="submission" date="2021-03" db="EMBL/GenBank/DDBJ databases">
        <title>Genomic Encyclopedia of Type Strains, Phase IV (KMG-IV): sequencing the most valuable type-strain genomes for metagenomic binning, comparative biology and taxonomic classification.</title>
        <authorList>
            <person name="Goeker M."/>
        </authorList>
    </citation>
    <scope>NUCLEOTIDE SEQUENCE [LARGE SCALE GENOMIC DNA]</scope>
    <source>
        <strain evidence="3 4">DSM 24950</strain>
    </source>
</reference>
<dbReference type="EMBL" id="JAGGKV010000004">
    <property type="protein sequence ID" value="MBP1962892.1"/>
    <property type="molecule type" value="Genomic_DNA"/>
</dbReference>
<sequence>MRLGSKVAVVTGAASGIGEAIARRFAEEGASVIVNDISEDGERVVETIVNAGGKAAFICADIRAESSVIMLMEAAKRHFGGLHILVNNAGVSCSANVLTADDDNWEHVMNLNLKSAWYCCKHAIPMMSEQGRGSIINIGSTHVFRTQKGHFPYHCSKAGMVAMAQGICVDFAGKGIRANTISPGYIETPLAEQYLQTFSNREQKLSAMLATHPIGRFGKPSDVANAALFLASDEAEFIAGVNLVVDGGRSVLQTFD</sequence>
<dbReference type="CDD" id="cd05233">
    <property type="entry name" value="SDR_c"/>
    <property type="match status" value="1"/>
</dbReference>
<dbReference type="PANTHER" id="PTHR43639:SF1">
    <property type="entry name" value="SHORT-CHAIN DEHYDROGENASE_REDUCTASE FAMILY PROTEIN"/>
    <property type="match status" value="1"/>
</dbReference>
<accession>A0ABS4HW87</accession>
<gene>
    <name evidence="3" type="ORF">J2Z65_002108</name>
</gene>
<dbReference type="Gene3D" id="3.40.50.720">
    <property type="entry name" value="NAD(P)-binding Rossmann-like Domain"/>
    <property type="match status" value="1"/>
</dbReference>
<dbReference type="Pfam" id="PF13561">
    <property type="entry name" value="adh_short_C2"/>
    <property type="match status" value="1"/>
</dbReference>
<evidence type="ECO:0000256" key="1">
    <source>
        <dbReference type="ARBA" id="ARBA00006484"/>
    </source>
</evidence>
<evidence type="ECO:0000256" key="2">
    <source>
        <dbReference type="ARBA" id="ARBA00023002"/>
    </source>
</evidence>
<keyword evidence="4" id="KW-1185">Reference proteome</keyword>
<evidence type="ECO:0000313" key="3">
    <source>
        <dbReference type="EMBL" id="MBP1962892.1"/>
    </source>
</evidence>
<dbReference type="InterPro" id="IPR036291">
    <property type="entry name" value="NAD(P)-bd_dom_sf"/>
</dbReference>
<dbReference type="PRINTS" id="PR00081">
    <property type="entry name" value="GDHRDH"/>
</dbReference>
<comment type="similarity">
    <text evidence="1">Belongs to the short-chain dehydrogenases/reductases (SDR) family.</text>
</comment>
<name>A0ABS4HW87_9BACL</name>
<dbReference type="PANTHER" id="PTHR43639">
    <property type="entry name" value="OXIDOREDUCTASE, SHORT-CHAIN DEHYDROGENASE/REDUCTASE FAMILY (AFU_ORTHOLOGUE AFUA_5G02870)"/>
    <property type="match status" value="1"/>
</dbReference>
<dbReference type="InterPro" id="IPR002347">
    <property type="entry name" value="SDR_fam"/>
</dbReference>
<comment type="caution">
    <text evidence="3">The sequence shown here is derived from an EMBL/GenBank/DDBJ whole genome shotgun (WGS) entry which is preliminary data.</text>
</comment>
<protein>
    <submittedName>
        <fullName evidence="3">NAD(P)-dependent dehydrogenase (Short-subunit alcohol dehydrogenase family)</fullName>
    </submittedName>
</protein>
<dbReference type="SUPFAM" id="SSF51735">
    <property type="entry name" value="NAD(P)-binding Rossmann-fold domains"/>
    <property type="match status" value="1"/>
</dbReference>
<proteinExistence type="inferred from homology"/>
<keyword evidence="2" id="KW-0560">Oxidoreductase</keyword>
<dbReference type="Proteomes" id="UP001519344">
    <property type="component" value="Unassembled WGS sequence"/>
</dbReference>
<dbReference type="RefSeq" id="WP_167065191.1">
    <property type="nucleotide sequence ID" value="NZ_JAAOZR010000042.1"/>
</dbReference>
<evidence type="ECO:0000313" key="4">
    <source>
        <dbReference type="Proteomes" id="UP001519344"/>
    </source>
</evidence>
<organism evidence="3 4">
    <name type="scientific">Paenibacillus aceris</name>
    <dbReference type="NCBI Taxonomy" id="869555"/>
    <lineage>
        <taxon>Bacteria</taxon>
        <taxon>Bacillati</taxon>
        <taxon>Bacillota</taxon>
        <taxon>Bacilli</taxon>
        <taxon>Bacillales</taxon>
        <taxon>Paenibacillaceae</taxon>
        <taxon>Paenibacillus</taxon>
    </lineage>
</organism>
<dbReference type="PRINTS" id="PR00080">
    <property type="entry name" value="SDRFAMILY"/>
</dbReference>